<comment type="pathway">
    <text evidence="1">Lipid metabolism.</text>
</comment>
<dbReference type="InterPro" id="IPR033179">
    <property type="entry name" value="PSD_type2_pro"/>
</dbReference>
<comment type="PTM">
    <text evidence="11">Is synthesized initially as an inactive proenzyme. Formation of the active enzyme involves a self-maturation process in which the active site pyruvoyl group is generated from an internal serine residue via an autocatalytic post-translational modification. Two non-identical subunits are generated from the proenzyme in this reaction, and the pyruvate is formed at the N-terminus of the alpha chain, which is derived from the carboxyl end of the proenzyme. The autoendoproteolytic cleavage occurs by a canonical serine protease mechanism, in which the side chain hydroxyl group of the serine supplies its oxygen atom to form the C-terminus of the beta chain, while the remainder of the serine residue undergoes an oxidative deamination to produce ammonia and the pyruvoyl prosthetic group on the alpha chain. During this reaction, the Ser that is part of the protease active site of the proenzyme becomes the pyruvoyl prosthetic group, which constitutes an essential element of the active site of the mature decarboxylase.</text>
</comment>
<reference evidence="12 13" key="1">
    <citation type="submission" date="2017-06" db="EMBL/GenBank/DDBJ databases">
        <title>Draft genome sequence of anaerobic fermentative bacterium Anaeromicrobium sediminis DY2726D isolated from West Pacific Ocean sediments.</title>
        <authorList>
            <person name="Zeng X."/>
        </authorList>
    </citation>
    <scope>NUCLEOTIDE SEQUENCE [LARGE SCALE GENOMIC DNA]</scope>
    <source>
        <strain evidence="12 13">DY2726D</strain>
    </source>
</reference>
<evidence type="ECO:0000256" key="5">
    <source>
        <dbReference type="ARBA" id="ARBA00023136"/>
    </source>
</evidence>
<dbReference type="Proteomes" id="UP000216024">
    <property type="component" value="Unassembled WGS sequence"/>
</dbReference>
<dbReference type="InterPro" id="IPR003817">
    <property type="entry name" value="PS_Dcarbxylase"/>
</dbReference>
<comment type="catalytic activity">
    <reaction evidence="11">
        <text>a 1,2-diacyl-sn-glycero-3-phospho-L-serine + H(+) = a 1,2-diacyl-sn-glycero-3-phosphoethanolamine + CO2</text>
        <dbReference type="Rhea" id="RHEA:20828"/>
        <dbReference type="ChEBI" id="CHEBI:15378"/>
        <dbReference type="ChEBI" id="CHEBI:16526"/>
        <dbReference type="ChEBI" id="CHEBI:57262"/>
        <dbReference type="ChEBI" id="CHEBI:64612"/>
        <dbReference type="EC" id="4.1.1.65"/>
    </reaction>
</comment>
<dbReference type="Pfam" id="PF02666">
    <property type="entry name" value="PS_Dcarbxylase"/>
    <property type="match status" value="1"/>
</dbReference>
<evidence type="ECO:0000313" key="13">
    <source>
        <dbReference type="Proteomes" id="UP000216024"/>
    </source>
</evidence>
<evidence type="ECO:0000256" key="11">
    <source>
        <dbReference type="HAMAP-Rule" id="MF_00663"/>
    </source>
</evidence>
<dbReference type="OrthoDB" id="9802030at2"/>
<dbReference type="PANTHER" id="PTHR10067:SF17">
    <property type="entry name" value="PHOSPHATIDYLSERINE DECARBOXYLASE PROENZYME 2"/>
    <property type="match status" value="1"/>
</dbReference>
<accession>A0A267MGR9</accession>
<dbReference type="NCBIfam" id="NF001941">
    <property type="entry name" value="PRK00723.1"/>
    <property type="match status" value="1"/>
</dbReference>
<keyword evidence="8 11" id="KW-0456">Lyase</keyword>
<sequence length="295" mass="33759">MSYYIDRKTGKKVKEKVAGSKFIVWTYNTSVGKSLLELIVKRKFFSSLYGKLQDLSNSKKKIQDFVRDFNIDMSEAEREDVSEYTSFNDFFTRKLKSESRKIDRSEKALISPADGKVLAYENIHVEKVIQVKGFLYKLQDLFDDENEAKLYNGGTCVVVRLAPNDYHRFHFVDDGIPRDVKRIKGDYYSVNPIALKEVISLYCRNKRHVTMFDSKNFGQVAFVDVGATCVGSIIQTFNEYTEVKKGDEKGYFKFGGSTVVMFLQKGMVKIDPDIVKNSKAGIETSVFMGEKIGEK</sequence>
<dbReference type="GO" id="GO:0006646">
    <property type="term" value="P:phosphatidylethanolamine biosynthetic process"/>
    <property type="evidence" value="ECO:0007669"/>
    <property type="project" value="UniProtKB-UniRule"/>
</dbReference>
<evidence type="ECO:0000256" key="3">
    <source>
        <dbReference type="ARBA" id="ARBA00022793"/>
    </source>
</evidence>
<dbReference type="AlphaFoldDB" id="A0A267MGR9"/>
<keyword evidence="7 11" id="KW-0594">Phospholipid biosynthesis</keyword>
<dbReference type="EMBL" id="NIBG01000012">
    <property type="protein sequence ID" value="PAB58746.1"/>
    <property type="molecule type" value="Genomic_DNA"/>
</dbReference>
<comment type="function">
    <text evidence="11">Catalyzes the formation of phosphatidylethanolamine (PtdEtn) from phosphatidylserine (PtdSer).</text>
</comment>
<keyword evidence="4 11" id="KW-0443">Lipid metabolism</keyword>
<keyword evidence="13" id="KW-1185">Reference proteome</keyword>
<dbReference type="NCBIfam" id="TIGR00163">
    <property type="entry name" value="PS_decarb"/>
    <property type="match status" value="1"/>
</dbReference>
<keyword evidence="2 11" id="KW-0444">Lipid biosynthesis</keyword>
<evidence type="ECO:0000256" key="10">
    <source>
        <dbReference type="ARBA" id="ARBA00023317"/>
    </source>
</evidence>
<gene>
    <name evidence="11" type="primary">psd</name>
    <name evidence="12" type="ORF">CCE28_13835</name>
</gene>
<proteinExistence type="inferred from homology"/>
<dbReference type="GO" id="GO:0004609">
    <property type="term" value="F:phosphatidylserine decarboxylase activity"/>
    <property type="evidence" value="ECO:0007669"/>
    <property type="project" value="UniProtKB-UniRule"/>
</dbReference>
<evidence type="ECO:0000256" key="1">
    <source>
        <dbReference type="ARBA" id="ARBA00005189"/>
    </source>
</evidence>
<comment type="subcellular location">
    <subcellularLocation>
        <location evidence="11">Cell membrane</location>
        <topology evidence="11">Peripheral membrane protein</topology>
    </subcellularLocation>
</comment>
<comment type="cofactor">
    <cofactor evidence="11">
        <name>pyruvate</name>
        <dbReference type="ChEBI" id="CHEBI:15361"/>
    </cofactor>
    <text evidence="11">Binds 1 pyruvoyl group covalently per subunit.</text>
</comment>
<keyword evidence="10 11" id="KW-0670">Pyruvate</keyword>
<dbReference type="HAMAP" id="MF_00663">
    <property type="entry name" value="PS_decarb_PSD_B_type2"/>
    <property type="match status" value="1"/>
</dbReference>
<feature type="chain" id="PRO_5023431342" description="Phosphatidylserine decarboxylase alpha chain" evidence="11">
    <location>
        <begin position="257"/>
        <end position="295"/>
    </location>
</feature>
<feature type="active site" description="Schiff-base intermediate with substrate; via pyruvic acid; for decarboxylase activity" evidence="11">
    <location>
        <position position="257"/>
    </location>
</feature>
<feature type="active site" description="Charge relay system; for autoendoproteolytic cleavage activity" evidence="11">
    <location>
        <position position="257"/>
    </location>
</feature>
<feature type="active site" description="Charge relay system; for autoendoproteolytic cleavage activity" evidence="11">
    <location>
        <position position="114"/>
    </location>
</feature>
<evidence type="ECO:0000313" key="12">
    <source>
        <dbReference type="EMBL" id="PAB58746.1"/>
    </source>
</evidence>
<comment type="similarity">
    <text evidence="11">Belongs to the phosphatidylserine decarboxylase family. PSD-B subfamily. Prokaryotic type II sub-subfamily.</text>
</comment>
<dbReference type="InterPro" id="IPR033177">
    <property type="entry name" value="PSD-B"/>
</dbReference>
<protein>
    <recommendedName>
        <fullName evidence="11">Phosphatidylserine decarboxylase proenzyme</fullName>
        <ecNumber evidence="11">4.1.1.65</ecNumber>
    </recommendedName>
    <component>
        <recommendedName>
            <fullName evidence="11">Phosphatidylserine decarboxylase alpha chain</fullName>
        </recommendedName>
    </component>
    <component>
        <recommendedName>
            <fullName evidence="11">Phosphatidylserine decarboxylase beta chain</fullName>
        </recommendedName>
    </component>
</protein>
<keyword evidence="9 11" id="KW-1208">Phospholipid metabolism</keyword>
<dbReference type="EC" id="4.1.1.65" evidence="11"/>
<keyword evidence="5 11" id="KW-0472">Membrane</keyword>
<keyword evidence="6 11" id="KW-0865">Zymogen</keyword>
<evidence type="ECO:0000256" key="2">
    <source>
        <dbReference type="ARBA" id="ARBA00022516"/>
    </source>
</evidence>
<evidence type="ECO:0000256" key="6">
    <source>
        <dbReference type="ARBA" id="ARBA00023145"/>
    </source>
</evidence>
<dbReference type="RefSeq" id="WP_095134326.1">
    <property type="nucleotide sequence ID" value="NZ_NIBG01000012.1"/>
</dbReference>
<dbReference type="PANTHER" id="PTHR10067">
    <property type="entry name" value="PHOSPHATIDYLSERINE DECARBOXYLASE"/>
    <property type="match status" value="1"/>
</dbReference>
<name>A0A267MGR9_9FIRM</name>
<evidence type="ECO:0000256" key="4">
    <source>
        <dbReference type="ARBA" id="ARBA00023098"/>
    </source>
</evidence>
<keyword evidence="11" id="KW-1003">Cell membrane</keyword>
<evidence type="ECO:0000256" key="9">
    <source>
        <dbReference type="ARBA" id="ARBA00023264"/>
    </source>
</evidence>
<keyword evidence="3 11" id="KW-0210">Decarboxylase</keyword>
<dbReference type="GO" id="GO:0005886">
    <property type="term" value="C:plasma membrane"/>
    <property type="evidence" value="ECO:0007669"/>
    <property type="project" value="UniProtKB-SubCell"/>
</dbReference>
<organism evidence="12 13">
    <name type="scientific">Anaeromicrobium sediminis</name>
    <dbReference type="NCBI Taxonomy" id="1478221"/>
    <lineage>
        <taxon>Bacteria</taxon>
        <taxon>Bacillati</taxon>
        <taxon>Bacillota</taxon>
        <taxon>Clostridia</taxon>
        <taxon>Peptostreptococcales</taxon>
        <taxon>Thermotaleaceae</taxon>
        <taxon>Anaeromicrobium</taxon>
    </lineage>
</organism>
<evidence type="ECO:0000256" key="8">
    <source>
        <dbReference type="ARBA" id="ARBA00023239"/>
    </source>
</evidence>
<feature type="site" description="Cleavage (non-hydrolytic); by autocatalysis" evidence="11">
    <location>
        <begin position="256"/>
        <end position="257"/>
    </location>
</feature>
<evidence type="ECO:0000256" key="7">
    <source>
        <dbReference type="ARBA" id="ARBA00023209"/>
    </source>
</evidence>
<comment type="pathway">
    <text evidence="11">Phospholipid metabolism; phosphatidylethanolamine biosynthesis; phosphatidylethanolamine from CDP-diacylglycerol: step 2/2.</text>
</comment>
<comment type="caution">
    <text evidence="12">The sequence shown here is derived from an EMBL/GenBank/DDBJ whole genome shotgun (WGS) entry which is preliminary data.</text>
</comment>
<feature type="chain" id="PRO_5023431343" description="Phosphatidylserine decarboxylase beta chain" evidence="11">
    <location>
        <begin position="1"/>
        <end position="256"/>
    </location>
</feature>
<feature type="active site" description="Charge relay system; for autoendoproteolytic cleavage activity" evidence="11">
    <location>
        <position position="170"/>
    </location>
</feature>
<feature type="modified residue" description="Pyruvic acid (Ser); by autocatalysis" evidence="11">
    <location>
        <position position="257"/>
    </location>
</feature>
<comment type="subunit">
    <text evidence="11">Heterodimer of a large membrane-associated beta subunit and a small pyruvoyl-containing alpha subunit.</text>
</comment>
<dbReference type="UniPathway" id="UPA00558">
    <property type="reaction ID" value="UER00616"/>
</dbReference>